<dbReference type="InterPro" id="IPR007712">
    <property type="entry name" value="RelE/ParE_toxin"/>
</dbReference>
<reference evidence="2 3" key="1">
    <citation type="submission" date="2021-05" db="EMBL/GenBank/DDBJ databases">
        <title>A Polyphasic approach of four new species of the genus Ohtaekwangia: Ohtaekwangia histidinii sp. nov., Ohtaekwangia cretensis sp. nov., Ohtaekwangia indiensis sp. nov., Ohtaekwangia reichenbachii sp. nov. from diverse environment.</title>
        <authorList>
            <person name="Octaviana S."/>
        </authorList>
    </citation>
    <scope>NUCLEOTIDE SEQUENCE [LARGE SCALE GENOMIC DNA]</scope>
    <source>
        <strain evidence="2 3">PWU4</strain>
    </source>
</reference>
<dbReference type="Gene3D" id="3.30.2310.20">
    <property type="entry name" value="RelE-like"/>
    <property type="match status" value="1"/>
</dbReference>
<dbReference type="InterPro" id="IPR035093">
    <property type="entry name" value="RelE/ParE_toxin_dom_sf"/>
</dbReference>
<comment type="caution">
    <text evidence="2">The sequence shown here is derived from an EMBL/GenBank/DDBJ whole genome shotgun (WGS) entry which is preliminary data.</text>
</comment>
<organism evidence="2 3">
    <name type="scientific">Chryseosolibacter histidini</name>
    <dbReference type="NCBI Taxonomy" id="2782349"/>
    <lineage>
        <taxon>Bacteria</taxon>
        <taxon>Pseudomonadati</taxon>
        <taxon>Bacteroidota</taxon>
        <taxon>Cytophagia</taxon>
        <taxon>Cytophagales</taxon>
        <taxon>Chryseotaleaceae</taxon>
        <taxon>Chryseosolibacter</taxon>
    </lineage>
</organism>
<gene>
    <name evidence="2" type="ORF">KK083_08170</name>
</gene>
<evidence type="ECO:0000256" key="1">
    <source>
        <dbReference type="ARBA" id="ARBA00022649"/>
    </source>
</evidence>
<protein>
    <submittedName>
        <fullName evidence="2">Type II toxin-antitoxin system RelE/ParE family toxin</fullName>
    </submittedName>
</protein>
<dbReference type="EMBL" id="JAHESF010000006">
    <property type="protein sequence ID" value="MBT1696843.1"/>
    <property type="molecule type" value="Genomic_DNA"/>
</dbReference>
<keyword evidence="1" id="KW-1277">Toxin-antitoxin system</keyword>
<sequence length="106" mass="12458">MAEIVITWTPFALRCLDEIHYFISEEAGSPHPADRFVEKIFARTNQLKSHPESGQQDILLAERGLHCRYLVEGNYKIIYEYIESKMIIVIIDVFHTRQNPQKILNR</sequence>
<keyword evidence="3" id="KW-1185">Reference proteome</keyword>
<dbReference type="Pfam" id="PF05016">
    <property type="entry name" value="ParE_toxin"/>
    <property type="match status" value="1"/>
</dbReference>
<evidence type="ECO:0000313" key="3">
    <source>
        <dbReference type="Proteomes" id="UP001319200"/>
    </source>
</evidence>
<proteinExistence type="predicted"/>
<name>A0AAP2DI69_9BACT</name>
<dbReference type="RefSeq" id="WP_369074966.1">
    <property type="nucleotide sequence ID" value="NZ_JAHESF010000006.1"/>
</dbReference>
<accession>A0AAP2DI69</accession>
<evidence type="ECO:0000313" key="2">
    <source>
        <dbReference type="EMBL" id="MBT1696843.1"/>
    </source>
</evidence>
<dbReference type="SUPFAM" id="SSF143011">
    <property type="entry name" value="RelE-like"/>
    <property type="match status" value="1"/>
</dbReference>
<dbReference type="Proteomes" id="UP001319200">
    <property type="component" value="Unassembled WGS sequence"/>
</dbReference>
<dbReference type="AlphaFoldDB" id="A0AAP2DI69"/>